<name>C7ZPC9_FUSV7</name>
<dbReference type="eggNOG" id="KOG3947">
    <property type="taxonomic scope" value="Eukaryota"/>
</dbReference>
<dbReference type="Proteomes" id="UP000005206">
    <property type="component" value="Chromosome 10"/>
</dbReference>
<dbReference type="PANTHER" id="PTHR12905:SF0">
    <property type="entry name" value="CALCINEURIN-LIKE PHOSPHOESTERASE DOMAIN-CONTAINING PROTEIN"/>
    <property type="match status" value="1"/>
</dbReference>
<dbReference type="SUPFAM" id="SSF56300">
    <property type="entry name" value="Metallo-dependent phosphatases"/>
    <property type="match status" value="1"/>
</dbReference>
<dbReference type="GeneID" id="9677562"/>
<evidence type="ECO:0000259" key="1">
    <source>
        <dbReference type="Pfam" id="PF00149"/>
    </source>
</evidence>
<protein>
    <recommendedName>
        <fullName evidence="1">Calcineurin-like phosphoesterase domain-containing protein</fullName>
    </recommendedName>
</protein>
<feature type="domain" description="Calcineurin-like phosphoesterase" evidence="1">
    <location>
        <begin position="9"/>
        <end position="213"/>
    </location>
</feature>
<dbReference type="InterPro" id="IPR004843">
    <property type="entry name" value="Calcineurin-like_PHP"/>
</dbReference>
<dbReference type="AlphaFoldDB" id="C7ZPC9"/>
<gene>
    <name evidence="2" type="ORF">NECHADRAFT_85675</name>
</gene>
<keyword evidence="3" id="KW-1185">Reference proteome</keyword>
<dbReference type="GO" id="GO:0016787">
    <property type="term" value="F:hydrolase activity"/>
    <property type="evidence" value="ECO:0007669"/>
    <property type="project" value="InterPro"/>
</dbReference>
<dbReference type="PANTHER" id="PTHR12905">
    <property type="entry name" value="METALLOPHOSPHOESTERASE"/>
    <property type="match status" value="1"/>
</dbReference>
<dbReference type="VEuPathDB" id="FungiDB:NECHADRAFT_85675"/>
<evidence type="ECO:0000313" key="3">
    <source>
        <dbReference type="Proteomes" id="UP000005206"/>
    </source>
</evidence>
<evidence type="ECO:0000313" key="2">
    <source>
        <dbReference type="EMBL" id="EEU34329.1"/>
    </source>
</evidence>
<dbReference type="Pfam" id="PF00149">
    <property type="entry name" value="Metallophos"/>
    <property type="match status" value="1"/>
</dbReference>
<dbReference type="InterPro" id="IPR051693">
    <property type="entry name" value="UPF0046_metallophosphoest"/>
</dbReference>
<dbReference type="CDD" id="cd07379">
    <property type="entry name" value="MPP_239FB"/>
    <property type="match status" value="1"/>
</dbReference>
<dbReference type="InParanoid" id="C7ZPC9"/>
<dbReference type="EMBL" id="GG698970">
    <property type="protein sequence ID" value="EEU34329.1"/>
    <property type="molecule type" value="Genomic_DNA"/>
</dbReference>
<reference evidence="2 3" key="1">
    <citation type="journal article" date="2009" name="PLoS Genet.">
        <title>The genome of Nectria haematococca: contribution of supernumerary chromosomes to gene expansion.</title>
        <authorList>
            <person name="Coleman J.J."/>
            <person name="Rounsley S.D."/>
            <person name="Rodriguez-Carres M."/>
            <person name="Kuo A."/>
            <person name="Wasmann C.C."/>
            <person name="Grimwood J."/>
            <person name="Schmutz J."/>
            <person name="Taga M."/>
            <person name="White G.J."/>
            <person name="Zhou S."/>
            <person name="Schwartz D.C."/>
            <person name="Freitag M."/>
            <person name="Ma L.J."/>
            <person name="Danchin E.G."/>
            <person name="Henrissat B."/>
            <person name="Coutinho P.M."/>
            <person name="Nelson D.R."/>
            <person name="Straney D."/>
            <person name="Napoli C.A."/>
            <person name="Barker B.M."/>
            <person name="Gribskov M."/>
            <person name="Rep M."/>
            <person name="Kroken S."/>
            <person name="Molnar I."/>
            <person name="Rensing C."/>
            <person name="Kennell J.C."/>
            <person name="Zamora J."/>
            <person name="Farman M.L."/>
            <person name="Selker E.U."/>
            <person name="Salamov A."/>
            <person name="Shapiro H."/>
            <person name="Pangilinan J."/>
            <person name="Lindquist E."/>
            <person name="Lamers C."/>
            <person name="Grigoriev I.V."/>
            <person name="Geiser D.M."/>
            <person name="Covert S.F."/>
            <person name="Temporini E."/>
            <person name="Vanetten H.D."/>
        </authorList>
    </citation>
    <scope>NUCLEOTIDE SEQUENCE [LARGE SCALE GENOMIC DNA]</scope>
    <source>
        <strain evidence="3">ATCC MYA-4622 / CBS 123669 / FGSC 9596 / NRRL 45880 / 77-13-4</strain>
    </source>
</reference>
<organism evidence="2 3">
    <name type="scientific">Fusarium vanettenii (strain ATCC MYA-4622 / CBS 123669 / FGSC 9596 / NRRL 45880 / 77-13-4)</name>
    <name type="common">Fusarium solani subsp. pisi</name>
    <dbReference type="NCBI Taxonomy" id="660122"/>
    <lineage>
        <taxon>Eukaryota</taxon>
        <taxon>Fungi</taxon>
        <taxon>Dikarya</taxon>
        <taxon>Ascomycota</taxon>
        <taxon>Pezizomycotina</taxon>
        <taxon>Sordariomycetes</taxon>
        <taxon>Hypocreomycetidae</taxon>
        <taxon>Hypocreales</taxon>
        <taxon>Nectriaceae</taxon>
        <taxon>Fusarium</taxon>
        <taxon>Fusarium solani species complex</taxon>
        <taxon>Fusarium vanettenii</taxon>
    </lineage>
</organism>
<proteinExistence type="predicted"/>
<dbReference type="OMA" id="GHDFMID"/>
<dbReference type="OrthoDB" id="630188at2759"/>
<dbReference type="HOGENOM" id="CLU_041441_2_0_1"/>
<dbReference type="InterPro" id="IPR029052">
    <property type="entry name" value="Metallo-depent_PP-like"/>
</dbReference>
<dbReference type="Gene3D" id="3.60.21.10">
    <property type="match status" value="1"/>
</dbReference>
<accession>C7ZPC9</accession>
<dbReference type="RefSeq" id="XP_003040042.1">
    <property type="nucleotide sequence ID" value="XM_003039996.1"/>
</dbReference>
<sequence length="320" mass="36270">MTSQTIKTRFLVLSDTHGALLPENRKPKEPVDVVIHCGNLTQESKLREFRTAIRLLKSIDAPLKLVIAGNHDFTLDTPTFRSKIEEIQPSIDKELIEREYGALGEARRLLDEAAKEDITFLDEGTHHFTLANGAHLTVYASPYTPSINNWGFQYDPRQGHEWPINTDVDIVMTHGPPLGIFDLQGSRRIGCPQLFTAVANSKPLLHCFGHVHNDWGVRLVQWREKIPNPPSHFTSFEKKESVTIETLKTLNTERFDTVEMIMEKYKRVKKGTKHPLERGAQTLFVNAAIQGAKDDPFHFPWVVELDLSKSKGLCQSCLLA</sequence>
<dbReference type="KEGG" id="nhe:NECHADRAFT_85675"/>